<keyword evidence="1 2" id="KW-0862">Zinc</keyword>
<comment type="cofactor">
    <cofactor evidence="2">
        <name>Zn(2+)</name>
        <dbReference type="ChEBI" id="CHEBI:29105"/>
    </cofactor>
    <text evidence="2">Binds 1 zinc ion per subunit.</text>
</comment>
<evidence type="ECO:0000256" key="2">
    <source>
        <dbReference type="HAMAP-Rule" id="MF_01482"/>
    </source>
</evidence>
<dbReference type="EMBL" id="CP090958">
    <property type="protein sequence ID" value="WGW10659.1"/>
    <property type="molecule type" value="Genomic_DNA"/>
</dbReference>
<evidence type="ECO:0000313" key="4">
    <source>
        <dbReference type="Proteomes" id="UP001209083"/>
    </source>
</evidence>
<protein>
    <recommendedName>
        <fullName evidence="2">Mycothiol S-conjugate amidase</fullName>
        <ecNumber evidence="2">3.5.1.115</ecNumber>
    </recommendedName>
</protein>
<dbReference type="HAMAP" id="MF_01482">
    <property type="entry name" value="Mca"/>
    <property type="match status" value="1"/>
</dbReference>
<dbReference type="EC" id="3.5.1.115" evidence="2"/>
<evidence type="ECO:0000256" key="1">
    <source>
        <dbReference type="ARBA" id="ARBA00022833"/>
    </source>
</evidence>
<dbReference type="RefSeq" id="WP_349637439.1">
    <property type="nucleotide sequence ID" value="NZ_CP090958.1"/>
</dbReference>
<dbReference type="InterPro" id="IPR017811">
    <property type="entry name" value="Mca"/>
</dbReference>
<reference evidence="3 4" key="1">
    <citation type="submission" date="2023-05" db="EMBL/GenBank/DDBJ databases">
        <title>Lithophilousrod everest ZFBP1038 complete genpme.</title>
        <authorList>
            <person name="Tian M."/>
        </authorList>
    </citation>
    <scope>NUCLEOTIDE SEQUENCE [LARGE SCALE GENOMIC DNA]</scope>
    <source>
        <strain evidence="3 4">ZFBP1038</strain>
    </source>
</reference>
<dbReference type="Gene3D" id="3.40.50.10320">
    <property type="entry name" value="LmbE-like"/>
    <property type="match status" value="1"/>
</dbReference>
<feature type="binding site" evidence="2">
    <location>
        <position position="6"/>
    </location>
    <ligand>
        <name>Zn(2+)</name>
        <dbReference type="ChEBI" id="CHEBI:29105"/>
    </ligand>
</feature>
<accession>A0ABY8QQP4</accession>
<comment type="similarity">
    <text evidence="2">Belongs to the MshB deacetylase family. Mca subfamily.</text>
</comment>
<comment type="subunit">
    <text evidence="2">Monomer.</text>
</comment>
<keyword evidence="4" id="KW-1185">Reference proteome</keyword>
<gene>
    <name evidence="2 3" type="primary">mca</name>
    <name evidence="3" type="ORF">LWF01_10995</name>
</gene>
<dbReference type="SUPFAM" id="SSF102588">
    <property type="entry name" value="LmbE-like"/>
    <property type="match status" value="1"/>
</dbReference>
<dbReference type="Proteomes" id="UP001209083">
    <property type="component" value="Chromosome"/>
</dbReference>
<evidence type="ECO:0000313" key="3">
    <source>
        <dbReference type="EMBL" id="WGW10659.1"/>
    </source>
</evidence>
<keyword evidence="2" id="KW-0378">Hydrolase</keyword>
<name>A0ABY8QQP4_9MICO</name>
<keyword evidence="2" id="KW-0479">Metal-binding</keyword>
<feature type="binding site" evidence="2">
    <location>
        <position position="137"/>
    </location>
    <ligand>
        <name>Zn(2+)</name>
        <dbReference type="ChEBI" id="CHEBI:29105"/>
    </ligand>
</feature>
<feature type="binding site" evidence="2">
    <location>
        <position position="9"/>
    </location>
    <ligand>
        <name>Zn(2+)</name>
        <dbReference type="ChEBI" id="CHEBI:29105"/>
    </ligand>
</feature>
<proteinExistence type="inferred from homology"/>
<dbReference type="NCBIfam" id="TIGR03446">
    <property type="entry name" value="mycothiol_Mca"/>
    <property type="match status" value="1"/>
</dbReference>
<comment type="catalytic activity">
    <reaction evidence="2">
        <text>mycothiol S-conjugate + H2O = an N-acetyl-L-cysteine-S-conjugate + 1D-myo-inositol 2-amino-2-deoxy-alpha-D-glucopyranoside</text>
        <dbReference type="Rhea" id="RHEA:36543"/>
        <dbReference type="ChEBI" id="CHEBI:15377"/>
        <dbReference type="ChEBI" id="CHEBI:58718"/>
        <dbReference type="ChEBI" id="CHEBI:58886"/>
        <dbReference type="ChEBI" id="CHEBI:59633"/>
        <dbReference type="EC" id="3.5.1.115"/>
    </reaction>
</comment>
<sequence length="302" mass="33104">MAVHAHPDDESSKGAATMAMYASRGVEVLVVTCTGGEAGDILNPGMRGIPKAQRDMAGLRRTEMARAAAILGVQQVWLGHVDSGLPEGDPLPELPPGCFARVPVHVAAAPLVQLIREFRPHVVTTYDENGGYPHPDHIMTHKITMAALEAAPHSESHPGFGPAWQPLKVYYNQDFHIDRWTAIHKGLLDRGMESPLAEMIEHMRSRLDADGSGRRSITTAVPCADFFEAREKALLAHQTQIDPNGSFFRVSRDLQADLWPTEDFELALDFTSRPPIDSTIDYVEDDLFDGIEPETPSGRGEA</sequence>
<organism evidence="3 4">
    <name type="scientific">Saxibacter everestensis</name>
    <dbReference type="NCBI Taxonomy" id="2909229"/>
    <lineage>
        <taxon>Bacteria</taxon>
        <taxon>Bacillati</taxon>
        <taxon>Actinomycetota</taxon>
        <taxon>Actinomycetes</taxon>
        <taxon>Micrococcales</taxon>
        <taxon>Brevibacteriaceae</taxon>
        <taxon>Saxibacter</taxon>
    </lineage>
</organism>
<dbReference type="PANTHER" id="PTHR12993:SF11">
    <property type="entry name" value="N-ACETYLGLUCOSAMINYL-PHOSPHATIDYLINOSITOL DE-N-ACETYLASE"/>
    <property type="match status" value="1"/>
</dbReference>
<dbReference type="Pfam" id="PF02585">
    <property type="entry name" value="PIG-L"/>
    <property type="match status" value="1"/>
</dbReference>
<comment type="function">
    <text evidence="2">A mycothiol (MSH, N-acetylcysteinyl-glucosaminyl-inositol) S-conjugate amidase, it recycles conjugated MSH to the N-acetyl cysteine conjugate (AcCys S-conjugate, a mercapturic acid) and the MSH precursor. Involved in MSH-dependent detoxification of a number of alkylating agents and antibiotics.</text>
</comment>
<dbReference type="InterPro" id="IPR003737">
    <property type="entry name" value="GlcNAc_PI_deacetylase-related"/>
</dbReference>
<dbReference type="InterPro" id="IPR024078">
    <property type="entry name" value="LmbE-like_dom_sf"/>
</dbReference>
<dbReference type="PANTHER" id="PTHR12993">
    <property type="entry name" value="N-ACETYLGLUCOSAMINYL-PHOSPHATIDYLINOSITOL DE-N-ACETYLASE-RELATED"/>
    <property type="match status" value="1"/>
</dbReference>